<dbReference type="PANTHER" id="PTHR11993">
    <property type="entry name" value="NADH-UBIQUINONE OXIDOREDUCTASE 49 KDA SUBUNIT"/>
    <property type="match status" value="1"/>
</dbReference>
<reference evidence="4 5" key="1">
    <citation type="journal article" date="2016" name="Nat. Commun.">
        <title>Thousands of microbial genomes shed light on interconnected biogeochemical processes in an aquifer system.</title>
        <authorList>
            <person name="Anantharaman K."/>
            <person name="Brown C.T."/>
            <person name="Hug L.A."/>
            <person name="Sharon I."/>
            <person name="Castelle C.J."/>
            <person name="Probst A.J."/>
            <person name="Thomas B.C."/>
            <person name="Singh A."/>
            <person name="Wilkins M.J."/>
            <person name="Karaoz U."/>
            <person name="Brodie E.L."/>
            <person name="Williams K.H."/>
            <person name="Hubbard S.S."/>
            <person name="Banfield J.F."/>
        </authorList>
    </citation>
    <scope>NUCLEOTIDE SEQUENCE [LARGE SCALE GENOMIC DNA]</scope>
</reference>
<dbReference type="NCBIfam" id="NF004739">
    <property type="entry name" value="PRK06075.1"/>
    <property type="match status" value="1"/>
</dbReference>
<evidence type="ECO:0000313" key="4">
    <source>
        <dbReference type="EMBL" id="OGG44477.1"/>
    </source>
</evidence>
<evidence type="ECO:0000256" key="1">
    <source>
        <dbReference type="HAMAP-Rule" id="MF_01358"/>
    </source>
</evidence>
<comment type="function">
    <text evidence="1">NDH-1 shuttles electrons from NADH, via FMN and iron-sulfur (Fe-S) centers, to quinones in the respiratory chain. The immediate electron acceptor for the enzyme in this species is believed to be ubiquinone. Couples the redox reaction to proton translocation (for every two electrons transferred, four hydrogen ions are translocated across the cytoplasmic membrane), and thus conserves the redox energy in a proton gradient.</text>
</comment>
<keyword evidence="1" id="KW-1278">Translocase</keyword>
<keyword evidence="2" id="KW-0812">Transmembrane</keyword>
<comment type="subunit">
    <text evidence="1">NDH-1 is composed of 14 different subunits. Subunits NuoB, C, D, E, F, and G constitute the peripheral sector of the complex.</text>
</comment>
<dbReference type="PANTHER" id="PTHR11993:SF10">
    <property type="entry name" value="NADH DEHYDROGENASE [UBIQUINONE] IRON-SULFUR PROTEIN 2, MITOCHONDRIAL"/>
    <property type="match status" value="1"/>
</dbReference>
<organism evidence="4 5">
    <name type="scientific">Candidatus Kaiserbacteria bacterium RIFCSPHIGHO2_01_FULL_48_10</name>
    <dbReference type="NCBI Taxonomy" id="1798476"/>
    <lineage>
        <taxon>Bacteria</taxon>
        <taxon>Candidatus Kaiseribacteriota</taxon>
    </lineage>
</organism>
<keyword evidence="1" id="KW-0813">Transport</keyword>
<dbReference type="GO" id="GO:0050136">
    <property type="term" value="F:NADH dehydrogenase (quinone) (non-electrogenic) activity"/>
    <property type="evidence" value="ECO:0007669"/>
    <property type="project" value="UniProtKB-UniRule"/>
</dbReference>
<dbReference type="AlphaFoldDB" id="A0A1F6C6B3"/>
<name>A0A1F6C6B3_9BACT</name>
<comment type="caution">
    <text evidence="4">The sequence shown here is derived from an EMBL/GenBank/DDBJ whole genome shotgun (WGS) entry which is preliminary data.</text>
</comment>
<proteinExistence type="inferred from homology"/>
<dbReference type="GO" id="GO:0051287">
    <property type="term" value="F:NAD binding"/>
    <property type="evidence" value="ECO:0007669"/>
    <property type="project" value="InterPro"/>
</dbReference>
<evidence type="ECO:0000259" key="3">
    <source>
        <dbReference type="Pfam" id="PF00346"/>
    </source>
</evidence>
<evidence type="ECO:0000313" key="5">
    <source>
        <dbReference type="Proteomes" id="UP000178249"/>
    </source>
</evidence>
<dbReference type="GO" id="GO:0048038">
    <property type="term" value="F:quinone binding"/>
    <property type="evidence" value="ECO:0007669"/>
    <property type="project" value="UniProtKB-KW"/>
</dbReference>
<comment type="subcellular location">
    <subcellularLocation>
        <location evidence="1">Cell membrane</location>
        <topology evidence="1">Peripheral membrane protein</topology>
        <orientation evidence="1">Cytoplasmic side</orientation>
    </subcellularLocation>
</comment>
<feature type="transmembrane region" description="Helical" evidence="2">
    <location>
        <begin position="104"/>
        <end position="128"/>
    </location>
</feature>
<keyword evidence="1" id="KW-0520">NAD</keyword>
<comment type="similarity">
    <text evidence="1">Belongs to the complex I 49 kDa subunit family.</text>
</comment>
<keyword evidence="1 2" id="KW-0472">Membrane</keyword>
<dbReference type="EC" id="7.1.1.-" evidence="1"/>
<dbReference type="Proteomes" id="UP000178249">
    <property type="component" value="Unassembled WGS sequence"/>
</dbReference>
<dbReference type="InterPro" id="IPR022885">
    <property type="entry name" value="NDH1_su_D/H"/>
</dbReference>
<dbReference type="SUPFAM" id="SSF56762">
    <property type="entry name" value="HydB/Nqo4-like"/>
    <property type="match status" value="1"/>
</dbReference>
<evidence type="ECO:0000256" key="2">
    <source>
        <dbReference type="SAM" id="Phobius"/>
    </source>
</evidence>
<sequence>MSRTVLQFGPQHPSGGGLLHMLVTFDGDTVEKVDIDLGFLHRAFEKRAEDRQFFQYIPVTNKIDYVGTIAWEGLWVAAVEKAIGWEPTKRAQYIRVMSLEMQRIISHLLFFGAFGADLGQMTVFLWAFREREPFMNLLEELTGGRLLCNYYRFGGVDSDVPPNFLQKLSSAVDTLEGRLPELEGLCEDNRIFVERTKGIGIIPKQKAMDFQVCGPVLRGSGVSYDVRKNDPYLVYPELKFDVVTEPAGDCFARYRVRVREIYESIKIIKQVIEKIPEGPFNMHPGTPQQRLVKYWMLKIPPKEVFVRYENPKGEGSIYLVTDGGKMAYRAKMKAAAFCNLQILPEICKGVRIADLPALVGSLDLVFGEVDR</sequence>
<keyword evidence="2" id="KW-1133">Transmembrane helix</keyword>
<dbReference type="HAMAP" id="MF_01358">
    <property type="entry name" value="NDH1_NuoD"/>
    <property type="match status" value="1"/>
</dbReference>
<dbReference type="InterPro" id="IPR029014">
    <property type="entry name" value="NiFe-Hase_large"/>
</dbReference>
<gene>
    <name evidence="1" type="primary">nuoD</name>
    <name evidence="4" type="ORF">A2841_00150</name>
</gene>
<dbReference type="InterPro" id="IPR001135">
    <property type="entry name" value="NADH_Q_OxRdtase_suD"/>
</dbReference>
<dbReference type="EMBL" id="MFKP01000008">
    <property type="protein sequence ID" value="OGG44477.1"/>
    <property type="molecule type" value="Genomic_DNA"/>
</dbReference>
<keyword evidence="1" id="KW-0830">Ubiquinone</keyword>
<protein>
    <recommendedName>
        <fullName evidence="1">NADH-quinone oxidoreductase subunit D</fullName>
        <ecNumber evidence="1">7.1.1.-</ecNumber>
    </recommendedName>
    <alternativeName>
        <fullName evidence="1">NADH dehydrogenase I subunit D</fullName>
    </alternativeName>
    <alternativeName>
        <fullName evidence="1">NDH-1 subunit D</fullName>
    </alternativeName>
</protein>
<keyword evidence="1" id="KW-1003">Cell membrane</keyword>
<comment type="catalytic activity">
    <reaction evidence="1">
        <text>a quinone + NADH + 5 H(+)(in) = a quinol + NAD(+) + 4 H(+)(out)</text>
        <dbReference type="Rhea" id="RHEA:57888"/>
        <dbReference type="ChEBI" id="CHEBI:15378"/>
        <dbReference type="ChEBI" id="CHEBI:24646"/>
        <dbReference type="ChEBI" id="CHEBI:57540"/>
        <dbReference type="ChEBI" id="CHEBI:57945"/>
        <dbReference type="ChEBI" id="CHEBI:132124"/>
    </reaction>
</comment>
<dbReference type="Pfam" id="PF00346">
    <property type="entry name" value="Complex1_49kDa"/>
    <property type="match status" value="1"/>
</dbReference>
<feature type="domain" description="NADH-quinone oxidoreductase subunit D" evidence="3">
    <location>
        <begin position="117"/>
        <end position="371"/>
    </location>
</feature>
<dbReference type="GO" id="GO:0005886">
    <property type="term" value="C:plasma membrane"/>
    <property type="evidence" value="ECO:0007669"/>
    <property type="project" value="UniProtKB-SubCell"/>
</dbReference>
<dbReference type="Gene3D" id="1.10.645.10">
    <property type="entry name" value="Cytochrome-c3 Hydrogenase, chain B"/>
    <property type="match status" value="1"/>
</dbReference>
<accession>A0A1F6C6B3</accession>
<keyword evidence="1" id="KW-0874">Quinone</keyword>